<dbReference type="SUPFAM" id="SSF81301">
    <property type="entry name" value="Nucleotidyltransferase"/>
    <property type="match status" value="1"/>
</dbReference>
<dbReference type="OrthoDB" id="9287at2157"/>
<name>A0A7D5IMW9_9EURY</name>
<evidence type="ECO:0000313" key="2">
    <source>
        <dbReference type="EMBL" id="QLC48907.1"/>
    </source>
</evidence>
<protein>
    <submittedName>
        <fullName evidence="2">Nucleotidyltransferase domain-containing protein</fullName>
    </submittedName>
</protein>
<organism evidence="2 3">
    <name type="scientific">Methanolobus zinderi</name>
    <dbReference type="NCBI Taxonomy" id="536044"/>
    <lineage>
        <taxon>Archaea</taxon>
        <taxon>Methanobacteriati</taxon>
        <taxon>Methanobacteriota</taxon>
        <taxon>Stenosarchaea group</taxon>
        <taxon>Methanomicrobia</taxon>
        <taxon>Methanosarcinales</taxon>
        <taxon>Methanosarcinaceae</taxon>
        <taxon>Methanolobus</taxon>
    </lineage>
</organism>
<dbReference type="Pfam" id="PF18765">
    <property type="entry name" value="Polbeta"/>
    <property type="match status" value="1"/>
</dbReference>
<dbReference type="Proteomes" id="UP000509594">
    <property type="component" value="Chromosome"/>
</dbReference>
<dbReference type="InterPro" id="IPR043519">
    <property type="entry name" value="NT_sf"/>
</dbReference>
<feature type="domain" description="Polymerase beta nucleotidyltransferase" evidence="1">
    <location>
        <begin position="20"/>
        <end position="100"/>
    </location>
</feature>
<reference evidence="2 3" key="1">
    <citation type="submission" date="2020-06" db="EMBL/GenBank/DDBJ databases">
        <title>Methanolobus halotolerans sp. nov., isolated from a saline lake Tus in Siberia.</title>
        <authorList>
            <person name="Shen Y."/>
            <person name="Chen S.-C."/>
            <person name="Lai M.-C."/>
            <person name="Huang H.-H."/>
            <person name="Chiu H.-H."/>
            <person name="Tang S.-L."/>
            <person name="Rogozin D.Y."/>
            <person name="Degermendzhy A.G."/>
        </authorList>
    </citation>
    <scope>NUCLEOTIDE SEQUENCE [LARGE SCALE GENOMIC DNA]</scope>
    <source>
        <strain evidence="2 3">DSM 21339</strain>
    </source>
</reference>
<dbReference type="CDD" id="cd05403">
    <property type="entry name" value="NT_KNTase_like"/>
    <property type="match status" value="1"/>
</dbReference>
<dbReference type="AlphaFoldDB" id="A0A7D5IMW9"/>
<dbReference type="PANTHER" id="PTHR43449:SF1">
    <property type="entry name" value="POLYMERASE BETA NUCLEOTIDYLTRANSFERASE DOMAIN-CONTAINING PROTEIN"/>
    <property type="match status" value="1"/>
</dbReference>
<gene>
    <name evidence="2" type="ORF">HWN40_00760</name>
</gene>
<keyword evidence="3" id="KW-1185">Reference proteome</keyword>
<dbReference type="Gene3D" id="3.30.460.10">
    <property type="entry name" value="Beta Polymerase, domain 2"/>
    <property type="match status" value="1"/>
</dbReference>
<dbReference type="GO" id="GO:0016740">
    <property type="term" value="F:transferase activity"/>
    <property type="evidence" value="ECO:0007669"/>
    <property type="project" value="UniProtKB-KW"/>
</dbReference>
<keyword evidence="2" id="KW-0808">Transferase</keyword>
<dbReference type="PANTHER" id="PTHR43449">
    <property type="entry name" value="NUCLEOTIDYLTRANSFERASE"/>
    <property type="match status" value="1"/>
</dbReference>
<dbReference type="GeneID" id="55820161"/>
<dbReference type="RefSeq" id="WP_176963970.1">
    <property type="nucleotide sequence ID" value="NZ_CP058215.1"/>
</dbReference>
<dbReference type="KEGG" id="mzi:HWN40_00760"/>
<sequence length="105" mass="12265">MPENSSIFENSLRQLKETVIETFSDEDVYVILFGSRARGDFSHTSDIDVGILPRRPYNRKKLTLLREKIDDLNIPYSVDVVDISNVSDAFREKVMEEGIVWKNWR</sequence>
<dbReference type="InterPro" id="IPR041633">
    <property type="entry name" value="Polbeta"/>
</dbReference>
<evidence type="ECO:0000259" key="1">
    <source>
        <dbReference type="Pfam" id="PF18765"/>
    </source>
</evidence>
<evidence type="ECO:0000313" key="3">
    <source>
        <dbReference type="Proteomes" id="UP000509594"/>
    </source>
</evidence>
<dbReference type="EMBL" id="CP058215">
    <property type="protein sequence ID" value="QLC48907.1"/>
    <property type="molecule type" value="Genomic_DNA"/>
</dbReference>
<accession>A0A7D5IMW9</accession>
<proteinExistence type="predicted"/>